<dbReference type="InterPro" id="IPR010095">
    <property type="entry name" value="Cas12f1-like_TNB"/>
</dbReference>
<comment type="similarity">
    <text evidence="1">In the C-terminal section; belongs to the transposase 35 family.</text>
</comment>
<dbReference type="Pfam" id="PF12323">
    <property type="entry name" value="HTH_OrfB_IS605"/>
    <property type="match status" value="1"/>
</dbReference>
<dbReference type="GO" id="GO:0006310">
    <property type="term" value="P:DNA recombination"/>
    <property type="evidence" value="ECO:0007669"/>
    <property type="project" value="UniProtKB-KW"/>
</dbReference>
<organism evidence="11 12">
    <name type="scientific">Torulaspora delbrueckii</name>
    <name type="common">Yeast</name>
    <name type="synonym">Candida colliculosa</name>
    <dbReference type="NCBI Taxonomy" id="4950"/>
    <lineage>
        <taxon>Eukaryota</taxon>
        <taxon>Fungi</taxon>
        <taxon>Dikarya</taxon>
        <taxon>Ascomycota</taxon>
        <taxon>Saccharomycotina</taxon>
        <taxon>Saccharomycetes</taxon>
        <taxon>Saccharomycetales</taxon>
        <taxon>Saccharomycetaceae</taxon>
        <taxon>Torulaspora</taxon>
    </lineage>
</organism>
<dbReference type="GeneID" id="11501068"/>
<evidence type="ECO:0000313" key="12">
    <source>
        <dbReference type="Proteomes" id="UP000005627"/>
    </source>
</evidence>
<feature type="domain" description="Transposase putative helix-turn-helix" evidence="10">
    <location>
        <begin position="86"/>
        <end position="123"/>
    </location>
</feature>
<evidence type="ECO:0000259" key="10">
    <source>
        <dbReference type="Pfam" id="PF12323"/>
    </source>
</evidence>
<dbReference type="PANTHER" id="PTHR36172">
    <property type="match status" value="1"/>
</dbReference>
<dbReference type="NCBIfam" id="NF040570">
    <property type="entry name" value="guided_TnpB"/>
    <property type="match status" value="1"/>
</dbReference>
<sequence>MTISSQNQAKKRKTSKKTTSRPFWNEKTAHHSKQWSLYTISPMSARKLSQKINSDSWFSVVKHPQAPITNHSLNLPLSSGVKEEITRARKIRIYPTNSQKETLKKWFGCHRYIYNKALKMHKDGVLMNIKILREKLLNKKTSVLKPEEQWLTEYHYDLKDEALRDLVKNYSSNMARFKKMGVPFKLKFKTKSAPVQTLSVLKKHWNKGKKTFYSNIDPSSSMRAAEPLPEEFPRDSRLQRTGRNKYYLIVPTAGEEIVRKSPAEKFKFIDPGVRTFLTGYDSNQTVVEIGKDVVVRIEKLKRRRPQLQSKLAKLRKHKKRQNHRKTLHRLDGKISHIVQNMHKKSALFLCKSYDSIFLPKLDYQCTKLTRKSRSSMVTLAHCCFHDRLTMKAEQIHGANVHEVKEDYTSKTCSSCGNLKDDLSSAKVYSCMKCASVFDRDFNAEKNIMLKYICEPLIASGKSSISSALSVGNGGFAMMGPGTFVR</sequence>
<dbReference type="EMBL" id="HE616749">
    <property type="protein sequence ID" value="CCE93983.1"/>
    <property type="molecule type" value="Genomic_DNA"/>
</dbReference>
<evidence type="ECO:0000256" key="4">
    <source>
        <dbReference type="ARBA" id="ARBA00022833"/>
    </source>
</evidence>
<evidence type="ECO:0000256" key="1">
    <source>
        <dbReference type="ARBA" id="ARBA00008761"/>
    </source>
</evidence>
<evidence type="ECO:0000256" key="3">
    <source>
        <dbReference type="ARBA" id="ARBA00022723"/>
    </source>
</evidence>
<feature type="domain" description="Cas12f1-like TNB" evidence="9">
    <location>
        <begin position="384"/>
        <end position="447"/>
    </location>
</feature>
<evidence type="ECO:0008006" key="13">
    <source>
        <dbReference type="Google" id="ProtNLM"/>
    </source>
</evidence>
<keyword evidence="3" id="KW-0479">Metal-binding</keyword>
<dbReference type="GO" id="GO:0003677">
    <property type="term" value="F:DNA binding"/>
    <property type="evidence" value="ECO:0007669"/>
    <property type="project" value="UniProtKB-KW"/>
</dbReference>
<dbReference type="Pfam" id="PF07282">
    <property type="entry name" value="Cas12f1-like_TNB"/>
    <property type="match status" value="1"/>
</dbReference>
<feature type="region of interest" description="Disordered" evidence="7">
    <location>
        <begin position="1"/>
        <end position="27"/>
    </location>
</feature>
<evidence type="ECO:0000256" key="6">
    <source>
        <dbReference type="ARBA" id="ARBA00023172"/>
    </source>
</evidence>
<protein>
    <recommendedName>
        <fullName evidence="13">Transposase putative helix-turn-helix domain-containing protein</fullName>
    </recommendedName>
</protein>
<evidence type="ECO:0000259" key="8">
    <source>
        <dbReference type="Pfam" id="PF01385"/>
    </source>
</evidence>
<proteinExistence type="inferred from homology"/>
<dbReference type="GO" id="GO:0032196">
    <property type="term" value="P:transposition"/>
    <property type="evidence" value="ECO:0007669"/>
    <property type="project" value="UniProtKB-KW"/>
</dbReference>
<dbReference type="GO" id="GO:0046872">
    <property type="term" value="F:metal ion binding"/>
    <property type="evidence" value="ECO:0007669"/>
    <property type="project" value="UniProtKB-KW"/>
</dbReference>
<feature type="compositionally biased region" description="Basic residues" evidence="7">
    <location>
        <begin position="9"/>
        <end position="19"/>
    </location>
</feature>
<dbReference type="InterPro" id="IPR051491">
    <property type="entry name" value="Recombinase/Transposase-rel"/>
</dbReference>
<evidence type="ECO:0000256" key="2">
    <source>
        <dbReference type="ARBA" id="ARBA00022578"/>
    </source>
</evidence>
<name>G8ZZD9_TORDE</name>
<reference evidence="11 12" key="1">
    <citation type="journal article" date="2011" name="Proc. Natl. Acad. Sci. U.S.A.">
        <title>Evolutionary erosion of yeast sex chromosomes by mating-type switching accidents.</title>
        <authorList>
            <person name="Gordon J.L."/>
            <person name="Armisen D."/>
            <person name="Proux-Wera E."/>
            <person name="Oheigeartaigh S.S."/>
            <person name="Byrne K.P."/>
            <person name="Wolfe K.H."/>
        </authorList>
    </citation>
    <scope>NUCLEOTIDE SEQUENCE [LARGE SCALE GENOMIC DNA]</scope>
    <source>
        <strain evidence="12">ATCC 10662 / CBS 1146 / NBRC 0425 / NCYC 2629 / NRRL Y-866</strain>
    </source>
</reference>
<dbReference type="InParanoid" id="G8ZZD9"/>
<dbReference type="AlphaFoldDB" id="G8ZZD9"/>
<keyword evidence="12" id="KW-1185">Reference proteome</keyword>
<keyword evidence="6" id="KW-0233">DNA recombination</keyword>
<dbReference type="eggNOG" id="ENOG502S61S">
    <property type="taxonomic scope" value="Eukaryota"/>
</dbReference>
<dbReference type="OrthoDB" id="2438399at2759"/>
<keyword evidence="5" id="KW-0238">DNA-binding</keyword>
<dbReference type="PANTHER" id="PTHR36172:SF1">
    <property type="entry name" value="RESOLVASE-RELATED"/>
    <property type="match status" value="1"/>
</dbReference>
<dbReference type="HOGENOM" id="CLU_048125_0_0_1"/>
<dbReference type="RefSeq" id="XP_003683194.1">
    <property type="nucleotide sequence ID" value="XM_003683146.1"/>
</dbReference>
<dbReference type="KEGG" id="tdl:TDEL_0H01240"/>
<dbReference type="InterPro" id="IPR021027">
    <property type="entry name" value="Transposase_put_HTH"/>
</dbReference>
<dbReference type="Proteomes" id="UP000005627">
    <property type="component" value="Chromosome 8"/>
</dbReference>
<evidence type="ECO:0000256" key="7">
    <source>
        <dbReference type="SAM" id="MobiDB-lite"/>
    </source>
</evidence>
<dbReference type="Pfam" id="PF01385">
    <property type="entry name" value="OrfB_IS605"/>
    <property type="match status" value="1"/>
</dbReference>
<evidence type="ECO:0000313" key="11">
    <source>
        <dbReference type="EMBL" id="CCE93983.1"/>
    </source>
</evidence>
<keyword evidence="4" id="KW-0862">Zinc</keyword>
<dbReference type="InterPro" id="IPR001959">
    <property type="entry name" value="Transposase"/>
</dbReference>
<accession>G8ZZD9</accession>
<gene>
    <name evidence="11" type="primary">TDEL0H01240</name>
    <name evidence="11" type="ORF">TDEL_0H01240</name>
</gene>
<evidence type="ECO:0000259" key="9">
    <source>
        <dbReference type="Pfam" id="PF07282"/>
    </source>
</evidence>
<keyword evidence="2" id="KW-0815">Transposition</keyword>
<feature type="domain" description="Probable transposase IS891/IS1136/IS1341" evidence="8">
    <location>
        <begin position="255"/>
        <end position="362"/>
    </location>
</feature>
<evidence type="ECO:0000256" key="5">
    <source>
        <dbReference type="ARBA" id="ARBA00023125"/>
    </source>
</evidence>